<dbReference type="Proteomes" id="UP000178606">
    <property type="component" value="Unassembled WGS sequence"/>
</dbReference>
<evidence type="ECO:0000313" key="1">
    <source>
        <dbReference type="EMBL" id="OGG55530.1"/>
    </source>
</evidence>
<dbReference type="AlphaFoldDB" id="A0A1F6D2J1"/>
<dbReference type="EMBL" id="MFKF01000073">
    <property type="protein sequence ID" value="OGG55530.1"/>
    <property type="molecule type" value="Genomic_DNA"/>
</dbReference>
<evidence type="ECO:0000313" key="2">
    <source>
        <dbReference type="Proteomes" id="UP000178606"/>
    </source>
</evidence>
<sequence length="154" mass="16992">MLIAAVLAACLQDVTVQVREAPIKEKPRIPAKTIRIAREAESFKSIGTEKAWTALDLGDGLTAYITTSAVVEREFFIPSATAGTGQGDRTETTIAARGYNGSTERQLARDENLTAEFALLDRIERAPAFKRAWDSTENDIRAFKQAHFLGEYSR</sequence>
<comment type="caution">
    <text evidence="1">The sequence shown here is derived from an EMBL/GenBank/DDBJ whole genome shotgun (WGS) entry which is preliminary data.</text>
</comment>
<organism evidence="1 2">
    <name type="scientific">Handelsmanbacteria sp. (strain RIFCSPLOWO2_12_FULL_64_10)</name>
    <dbReference type="NCBI Taxonomy" id="1817868"/>
    <lineage>
        <taxon>Bacteria</taxon>
        <taxon>Candidatus Handelsmaniibacteriota</taxon>
    </lineage>
</organism>
<proteinExistence type="predicted"/>
<name>A0A1F6D2J1_HANXR</name>
<reference evidence="1 2" key="1">
    <citation type="journal article" date="2016" name="Nat. Commun.">
        <title>Thousands of microbial genomes shed light on interconnected biogeochemical processes in an aquifer system.</title>
        <authorList>
            <person name="Anantharaman K."/>
            <person name="Brown C.T."/>
            <person name="Hug L.A."/>
            <person name="Sharon I."/>
            <person name="Castelle C.J."/>
            <person name="Probst A.J."/>
            <person name="Thomas B.C."/>
            <person name="Singh A."/>
            <person name="Wilkins M.J."/>
            <person name="Karaoz U."/>
            <person name="Brodie E.L."/>
            <person name="Williams K.H."/>
            <person name="Hubbard S.S."/>
            <person name="Banfield J.F."/>
        </authorList>
    </citation>
    <scope>NUCLEOTIDE SEQUENCE [LARGE SCALE GENOMIC DNA]</scope>
    <source>
        <strain evidence="2">RIFCSPLOWO2_12_FULL_64_10</strain>
    </source>
</reference>
<gene>
    <name evidence="1" type="ORF">A3F84_19920</name>
</gene>
<evidence type="ECO:0008006" key="3">
    <source>
        <dbReference type="Google" id="ProtNLM"/>
    </source>
</evidence>
<accession>A0A1F6D2J1</accession>
<protein>
    <recommendedName>
        <fullName evidence="3">SH3b domain-containing protein</fullName>
    </recommendedName>
</protein>